<reference evidence="1 2" key="1">
    <citation type="submission" date="2019-07" db="EMBL/GenBank/DDBJ databases">
        <title>Whole genome shotgun sequence of Deinococcus cellulosilyticus NBRC 106333.</title>
        <authorList>
            <person name="Hosoyama A."/>
            <person name="Uohara A."/>
            <person name="Ohji S."/>
            <person name="Ichikawa N."/>
        </authorList>
    </citation>
    <scope>NUCLEOTIDE SEQUENCE [LARGE SCALE GENOMIC DNA]</scope>
    <source>
        <strain evidence="1 2">NBRC 106333</strain>
    </source>
</reference>
<name>A0A511N223_DEIC1</name>
<proteinExistence type="predicted"/>
<dbReference type="Proteomes" id="UP000321306">
    <property type="component" value="Unassembled WGS sequence"/>
</dbReference>
<protein>
    <submittedName>
        <fullName evidence="1">Uncharacterized protein</fullName>
    </submittedName>
</protein>
<evidence type="ECO:0000313" key="1">
    <source>
        <dbReference type="EMBL" id="GEM46471.1"/>
    </source>
</evidence>
<organism evidence="1 2">
    <name type="scientific">Deinococcus cellulosilyticus (strain DSM 18568 / NBRC 106333 / KACC 11606 / 5516J-15)</name>
    <dbReference type="NCBI Taxonomy" id="1223518"/>
    <lineage>
        <taxon>Bacteria</taxon>
        <taxon>Thermotogati</taxon>
        <taxon>Deinococcota</taxon>
        <taxon>Deinococci</taxon>
        <taxon>Deinococcales</taxon>
        <taxon>Deinococcaceae</taxon>
        <taxon>Deinococcus</taxon>
    </lineage>
</organism>
<dbReference type="OrthoDB" id="68880at2"/>
<keyword evidence="2" id="KW-1185">Reference proteome</keyword>
<dbReference type="EMBL" id="BJXB01000008">
    <property type="protein sequence ID" value="GEM46471.1"/>
    <property type="molecule type" value="Genomic_DNA"/>
</dbReference>
<accession>A0A511N223</accession>
<dbReference type="AlphaFoldDB" id="A0A511N223"/>
<dbReference type="RefSeq" id="WP_146884287.1">
    <property type="nucleotide sequence ID" value="NZ_BJXB01000008.1"/>
</dbReference>
<evidence type="ECO:0000313" key="2">
    <source>
        <dbReference type="Proteomes" id="UP000321306"/>
    </source>
</evidence>
<gene>
    <name evidence="1" type="ORF">DC3_21060</name>
</gene>
<comment type="caution">
    <text evidence="1">The sequence shown here is derived from an EMBL/GenBank/DDBJ whole genome shotgun (WGS) entry which is preliminary data.</text>
</comment>
<sequence length="197" mass="22113">MDVLERLYQYHQPLSEVTREQGTSRVLLSPLTPILALNAAYGASDLLPAPKLVLSQKPVSGLRLVQAIQVGHFQQQTSEPAHLVEQVSWLQTRTFAKVLCHAWGMPTWEELVSQHLSMKLQEHREYVPLLSYQEGQPTGCALLKENQVHLWGVSQKNALTDLLNYAAQFSGQKIETTLTAGFDVPLQDQVLLGYWLA</sequence>